<dbReference type="AlphaFoldDB" id="A0A1G7BZQ8"/>
<dbReference type="Pfam" id="PF13517">
    <property type="entry name" value="FG-GAP_3"/>
    <property type="match status" value="5"/>
</dbReference>
<dbReference type="PANTHER" id="PTHR16026">
    <property type="entry name" value="CARTILAGE ACIDIC PROTEIN 1"/>
    <property type="match status" value="1"/>
</dbReference>
<dbReference type="PANTHER" id="PTHR16026:SF0">
    <property type="entry name" value="CARTILAGE ACIDIC PROTEIN 1"/>
    <property type="match status" value="1"/>
</dbReference>
<name>A0A1G7BZQ8_9BACT</name>
<dbReference type="EMBL" id="FNAN01000004">
    <property type="protein sequence ID" value="SDE32503.1"/>
    <property type="molecule type" value="Genomic_DNA"/>
</dbReference>
<keyword evidence="1" id="KW-0732">Signal</keyword>
<evidence type="ECO:0000259" key="2">
    <source>
        <dbReference type="Pfam" id="PF07593"/>
    </source>
</evidence>
<reference evidence="4" key="1">
    <citation type="submission" date="2016-10" db="EMBL/GenBank/DDBJ databases">
        <authorList>
            <person name="Varghese N."/>
            <person name="Submissions S."/>
        </authorList>
    </citation>
    <scope>NUCLEOTIDE SEQUENCE [LARGE SCALE GENOMIC DNA]</scope>
    <source>
        <strain evidence="4">DSM 25329</strain>
    </source>
</reference>
<dbReference type="SUPFAM" id="SSF69318">
    <property type="entry name" value="Integrin alpha N-terminal domain"/>
    <property type="match status" value="3"/>
</dbReference>
<accession>A0A1G7BZQ8</accession>
<keyword evidence="4" id="KW-1185">Reference proteome</keyword>
<dbReference type="InterPro" id="IPR013517">
    <property type="entry name" value="FG-GAP"/>
</dbReference>
<organism evidence="3 4">
    <name type="scientific">Dyadobacter soli</name>
    <dbReference type="NCBI Taxonomy" id="659014"/>
    <lineage>
        <taxon>Bacteria</taxon>
        <taxon>Pseudomonadati</taxon>
        <taxon>Bacteroidota</taxon>
        <taxon>Cytophagia</taxon>
        <taxon>Cytophagales</taxon>
        <taxon>Spirosomataceae</taxon>
        <taxon>Dyadobacter</taxon>
    </lineage>
</organism>
<dbReference type="InterPro" id="IPR011519">
    <property type="entry name" value="UnbV_ASPIC"/>
</dbReference>
<evidence type="ECO:0000256" key="1">
    <source>
        <dbReference type="ARBA" id="ARBA00022729"/>
    </source>
</evidence>
<sequence length="1129" mass="124554">MVGVRFRQFKPMTTNCFAASRISVFLAALCALFSCSDPEKNTNALFQEMDASETGIDFVNKVEDREDINIFNYRNFYNGGGVSIGDINNDGLPDIYFTANMGENKLYLNKGNWKFEDITAKAGVAEADKWSTGVVMVDVNGDNLLDIYVCNAGYQKFVNKQGNSLYINNGDLTFTESARKYGLDEAGYSTHAAFLDYDLDGDLDAYVLNNSFIPVNTLNYANDRNLRAKDWPVKDFLKGGGAKLFRNDGGKYVDVSEKAGIYGSLIGFGLGVSVGDINGDLYPDIYICNDFYEKDYLYINQKDGTFSEELEKRIKHTSLASMGADMADINNDGYPELFVTDMLPRDEYRYKTTTSFENHYLFNLKKEKGFYNQYMQNSLQFNNQDGTFSEIAHYAGVAASDWSWGALLFDADNDSKTDIYVSNGIYHDILDQDFIDFFANEVTQKMVMSGEKQNMQSIIDRMPSTPVANHFFHNEGNLQFKERGMEFGFGKASFSNGAAYADLDNDGDLDLVVNNVNDPCFVFKNKSEGRKDKNHFIRFHLKGQGMNTRAIGSKIAVYAGGQVFSRQLNPSRGFQSSTEYPVTIGLGKISQIDSVRVLWPTSKVTSIGAIKSDTLLTLTIGDAKVKYIDPANRPNPRQGQMLTNVPAKGLGAHRENRYEDFYNERNIPAMLSREGPKAAIGDVNGDGLDDIYVCGAKGQGGQLYLQKGGQFASSSQKAFSDFAGFEDTAALLFDADGDGDLDLVVGSGGNESMAKNADLPTRLYLNDGKGNFTFNSRALPPNAMNTAVIAAEDYDKDGDTDLFVGSRSVPREYGSSPSSYIYENDGKGNFKDVTKAIAPELTKPGMVRDAAWTDIDGDGQKELVVVGDWMAPAAFRFSGGNFKKVPTGLEAYTGFWGTLKTGDFDGDGDQDIVLGNIGENFSLQASAGSPLKMWVNDFNKNGTIEKVISKTVDSKDLPVLLKREMTTQFPFLKKKSIKHSEYAVLTVQDLFPEDLLKSSVEKTVTYMQSGIAVNDGKGQFKLVALPYLTQFSCLNAIQSEDVNHDGKPDLIVAGNFTYFIPQFGSLDACRGNVLINKGNMQFEVLQSVQSGYALDGEVKQISRISIAGQPYLINLVNNAAPVLFKINKL</sequence>
<dbReference type="Gene3D" id="2.130.10.130">
    <property type="entry name" value="Integrin alpha, N-terminal"/>
    <property type="match status" value="3"/>
</dbReference>
<proteinExistence type="predicted"/>
<feature type="domain" description="ASPIC/UnbV" evidence="2">
    <location>
        <begin position="550"/>
        <end position="617"/>
    </location>
</feature>
<evidence type="ECO:0000313" key="4">
    <source>
        <dbReference type="Proteomes" id="UP000198748"/>
    </source>
</evidence>
<dbReference type="InterPro" id="IPR028994">
    <property type="entry name" value="Integrin_alpha_N"/>
</dbReference>
<dbReference type="PROSITE" id="PS51257">
    <property type="entry name" value="PROKAR_LIPOPROTEIN"/>
    <property type="match status" value="1"/>
</dbReference>
<dbReference type="STRING" id="659014.SAMN04487996_104357"/>
<evidence type="ECO:0000313" key="3">
    <source>
        <dbReference type="EMBL" id="SDE32503.1"/>
    </source>
</evidence>
<dbReference type="InterPro" id="IPR027039">
    <property type="entry name" value="Crtac1"/>
</dbReference>
<gene>
    <name evidence="3" type="ORF">SAMN04487996_104357</name>
</gene>
<dbReference type="Pfam" id="PF07593">
    <property type="entry name" value="UnbV_ASPIC"/>
    <property type="match status" value="1"/>
</dbReference>
<dbReference type="Proteomes" id="UP000198748">
    <property type="component" value="Unassembled WGS sequence"/>
</dbReference>
<protein>
    <submittedName>
        <fullName evidence="3">Repeat domain-containing protein</fullName>
    </submittedName>
</protein>